<evidence type="ECO:0000256" key="9">
    <source>
        <dbReference type="ARBA" id="ARBA00049940"/>
    </source>
</evidence>
<evidence type="ECO:0000256" key="2">
    <source>
        <dbReference type="ARBA" id="ARBA00022475"/>
    </source>
</evidence>
<name>A0A059WDF1_STRNR</name>
<organism evidence="11 12">
    <name type="scientific">Streptomyces noursei</name>
    <name type="common">Streptomyces albulus</name>
    <dbReference type="NCBI Taxonomy" id="1971"/>
    <lineage>
        <taxon>Bacteria</taxon>
        <taxon>Bacillati</taxon>
        <taxon>Actinomycetota</taxon>
        <taxon>Actinomycetes</taxon>
        <taxon>Kitasatosporales</taxon>
        <taxon>Streptomycetaceae</taxon>
        <taxon>Streptomyces</taxon>
    </lineage>
</organism>
<dbReference type="GO" id="GO:0046872">
    <property type="term" value="F:metal ion binding"/>
    <property type="evidence" value="ECO:0007669"/>
    <property type="project" value="UniProtKB-KW"/>
</dbReference>
<evidence type="ECO:0000256" key="5">
    <source>
        <dbReference type="ARBA" id="ARBA00023136"/>
    </source>
</evidence>
<dbReference type="GO" id="GO:0140114">
    <property type="term" value="P:cellular detoxification of fluoride"/>
    <property type="evidence" value="ECO:0007669"/>
    <property type="project" value="UniProtKB-UniRule"/>
</dbReference>
<dbReference type="HAMAP" id="MF_00454">
    <property type="entry name" value="FluC"/>
    <property type="match status" value="1"/>
</dbReference>
<evidence type="ECO:0000256" key="7">
    <source>
        <dbReference type="ARBA" id="ARBA00035120"/>
    </source>
</evidence>
<keyword evidence="10" id="KW-0406">Ion transport</keyword>
<dbReference type="eggNOG" id="COG0239">
    <property type="taxonomic scope" value="Bacteria"/>
</dbReference>
<evidence type="ECO:0000313" key="11">
    <source>
        <dbReference type="EMBL" id="GCB93530.1"/>
    </source>
</evidence>
<dbReference type="Proteomes" id="UP000288351">
    <property type="component" value="Unassembled WGS sequence"/>
</dbReference>
<comment type="subcellular location">
    <subcellularLocation>
        <location evidence="1 10">Cell membrane</location>
        <topology evidence="1 10">Multi-pass membrane protein</topology>
    </subcellularLocation>
</comment>
<comment type="function">
    <text evidence="9 10">Fluoride-specific ion channel. Important for reducing fluoride concentration in the cell, thus reducing its toxicity.</text>
</comment>
<feature type="transmembrane region" description="Helical" evidence="10">
    <location>
        <begin position="45"/>
        <end position="68"/>
    </location>
</feature>
<reference evidence="11 12" key="1">
    <citation type="journal article" date="2019" name="Microbiol. Resour. Announc.">
        <title>Draft Genome Sequence of the Most Traditional epsilon-Poly-l-Lysine Producer, Streptomyces albulus NBRC14147.</title>
        <authorList>
            <person name="Yamanaka K."/>
            <person name="Hamano Y."/>
        </authorList>
    </citation>
    <scope>NUCLEOTIDE SEQUENCE [LARGE SCALE GENOMIC DNA]</scope>
    <source>
        <strain evidence="11 12">NBRC 14147</strain>
    </source>
</reference>
<sequence>MDERARRPWPWQGEWPVIGAVAVGGALGAAARYGAGLIWPTADAAFPWTTLGVNVVGCALMGVLMVLITEVWTAHRLLRPFLGTGILGGFTTFSTYAVDTERLAAAGRLPLALAYLAGTLFAALAAVALASSATRTLLDLRRRTA</sequence>
<feature type="transmembrane region" description="Helical" evidence="10">
    <location>
        <begin position="80"/>
        <end position="98"/>
    </location>
</feature>
<dbReference type="GO" id="GO:0005886">
    <property type="term" value="C:plasma membrane"/>
    <property type="evidence" value="ECO:0007669"/>
    <property type="project" value="UniProtKB-SubCell"/>
</dbReference>
<dbReference type="AlphaFoldDB" id="A0A059WDF1"/>
<gene>
    <name evidence="11" type="primary">crcB1_2</name>
    <name evidence="10" type="synonym">crcB</name>
    <name evidence="10" type="synonym">fluC</name>
    <name evidence="11" type="ORF">SALB_06314</name>
</gene>
<protein>
    <recommendedName>
        <fullName evidence="10">Fluoride-specific ion channel FluC</fullName>
    </recommendedName>
</protein>
<keyword evidence="4 10" id="KW-1133">Transmembrane helix</keyword>
<comment type="activity regulation">
    <text evidence="10">Na(+) is not transported, but it plays an essential structural role and its presence is essential for fluoride channel function.</text>
</comment>
<dbReference type="STRING" id="68570.DC74_5412"/>
<keyword evidence="6 10" id="KW-0407">Ion channel</keyword>
<keyword evidence="3 10" id="KW-0812">Transmembrane</keyword>
<feature type="binding site" evidence="10">
    <location>
        <position position="91"/>
    </location>
    <ligand>
        <name>Na(+)</name>
        <dbReference type="ChEBI" id="CHEBI:29101"/>
        <note>structural</note>
    </ligand>
</feature>
<dbReference type="PANTHER" id="PTHR28259">
    <property type="entry name" value="FLUORIDE EXPORT PROTEIN 1-RELATED"/>
    <property type="match status" value="1"/>
</dbReference>
<accession>A0A059WDF1</accession>
<evidence type="ECO:0000313" key="12">
    <source>
        <dbReference type="Proteomes" id="UP000288351"/>
    </source>
</evidence>
<dbReference type="EMBL" id="BHXC01000007">
    <property type="protein sequence ID" value="GCB93530.1"/>
    <property type="molecule type" value="Genomic_DNA"/>
</dbReference>
<evidence type="ECO:0000256" key="10">
    <source>
        <dbReference type="HAMAP-Rule" id="MF_00454"/>
    </source>
</evidence>
<keyword evidence="2 10" id="KW-1003">Cell membrane</keyword>
<feature type="binding site" evidence="10">
    <location>
        <position position="88"/>
    </location>
    <ligand>
        <name>Na(+)</name>
        <dbReference type="ChEBI" id="CHEBI:29101"/>
        <note>structural</note>
    </ligand>
</feature>
<evidence type="ECO:0000256" key="4">
    <source>
        <dbReference type="ARBA" id="ARBA00022989"/>
    </source>
</evidence>
<keyword evidence="10" id="KW-0915">Sodium</keyword>
<dbReference type="InterPro" id="IPR003691">
    <property type="entry name" value="FluC"/>
</dbReference>
<comment type="catalytic activity">
    <reaction evidence="8">
        <text>fluoride(in) = fluoride(out)</text>
        <dbReference type="Rhea" id="RHEA:76159"/>
        <dbReference type="ChEBI" id="CHEBI:17051"/>
    </reaction>
    <physiologicalReaction direction="left-to-right" evidence="8">
        <dbReference type="Rhea" id="RHEA:76160"/>
    </physiologicalReaction>
</comment>
<keyword evidence="5 10" id="KW-0472">Membrane</keyword>
<dbReference type="NCBIfam" id="TIGR00494">
    <property type="entry name" value="crcB"/>
    <property type="match status" value="1"/>
</dbReference>
<dbReference type="GO" id="GO:0062054">
    <property type="term" value="F:fluoride channel activity"/>
    <property type="evidence" value="ECO:0007669"/>
    <property type="project" value="UniProtKB-UniRule"/>
</dbReference>
<dbReference type="RefSeq" id="WP_016570891.1">
    <property type="nucleotide sequence ID" value="NZ_BHXC01000007.1"/>
</dbReference>
<keyword evidence="10" id="KW-0813">Transport</keyword>
<evidence type="ECO:0000256" key="8">
    <source>
        <dbReference type="ARBA" id="ARBA00035585"/>
    </source>
</evidence>
<evidence type="ECO:0000256" key="3">
    <source>
        <dbReference type="ARBA" id="ARBA00022692"/>
    </source>
</evidence>
<dbReference type="PANTHER" id="PTHR28259:SF1">
    <property type="entry name" value="FLUORIDE EXPORT PROTEIN 1-RELATED"/>
    <property type="match status" value="1"/>
</dbReference>
<proteinExistence type="inferred from homology"/>
<evidence type="ECO:0000256" key="1">
    <source>
        <dbReference type="ARBA" id="ARBA00004651"/>
    </source>
</evidence>
<evidence type="ECO:0000256" key="6">
    <source>
        <dbReference type="ARBA" id="ARBA00023303"/>
    </source>
</evidence>
<keyword evidence="10" id="KW-0479">Metal-binding</keyword>
<comment type="caution">
    <text evidence="11">The sequence shown here is derived from an EMBL/GenBank/DDBJ whole genome shotgun (WGS) entry which is preliminary data.</text>
</comment>
<dbReference type="Pfam" id="PF02537">
    <property type="entry name" value="CRCB"/>
    <property type="match status" value="1"/>
</dbReference>
<feature type="transmembrane region" description="Helical" evidence="10">
    <location>
        <begin position="15"/>
        <end position="39"/>
    </location>
</feature>
<comment type="similarity">
    <text evidence="7 10">Belongs to the fluoride channel Fluc/FEX (TC 1.A.43) family.</text>
</comment>
<feature type="transmembrane region" description="Helical" evidence="10">
    <location>
        <begin position="110"/>
        <end position="133"/>
    </location>
</feature>